<dbReference type="EMBL" id="MCRJ01000063">
    <property type="protein sequence ID" value="ODN70065.1"/>
    <property type="molecule type" value="Genomic_DNA"/>
</dbReference>
<gene>
    <name evidence="1" type="ORF">A6302_02605</name>
</gene>
<keyword evidence="2" id="KW-1185">Reference proteome</keyword>
<dbReference type="Proteomes" id="UP000094622">
    <property type="component" value="Unassembled WGS sequence"/>
</dbReference>
<dbReference type="Pfam" id="PF10098">
    <property type="entry name" value="DUF2336"/>
    <property type="match status" value="1"/>
</dbReference>
<organism evidence="1 2">
    <name type="scientific">Methylobrevis pamukkalensis</name>
    <dbReference type="NCBI Taxonomy" id="1439726"/>
    <lineage>
        <taxon>Bacteria</taxon>
        <taxon>Pseudomonadati</taxon>
        <taxon>Pseudomonadota</taxon>
        <taxon>Alphaproteobacteria</taxon>
        <taxon>Hyphomicrobiales</taxon>
        <taxon>Pleomorphomonadaceae</taxon>
        <taxon>Methylobrevis</taxon>
    </lineage>
</organism>
<dbReference type="RefSeq" id="WP_245294037.1">
    <property type="nucleotide sequence ID" value="NZ_MCRJ01000063.1"/>
</dbReference>
<name>A0A1E3H1P8_9HYPH</name>
<sequence>MTDAAVENGDAGVRRQIAANHGATLSSAAMEILVSQARADVGMASALGERSDTPDTVIEQLVAEATEEVRRVLQANGYGVDRNRMAGVSKVAQERMSNGYWLGLYDFESAWARLSKLGGPKAVSESLICRYAAEDRFPEATAVFAMLTDVSLEEAKHWLVRVDTEPFLMVAKATASASRPCRRC</sequence>
<protein>
    <submittedName>
        <fullName evidence="1">Uncharacterized protein</fullName>
    </submittedName>
</protein>
<accession>A0A1E3H1P8</accession>
<reference evidence="1 2" key="1">
    <citation type="submission" date="2016-07" db="EMBL/GenBank/DDBJ databases">
        <title>Draft Genome Sequence of Methylobrevis pamukkalensis PK2.</title>
        <authorList>
            <person name="Vasilenko O.V."/>
            <person name="Doronina N.V."/>
            <person name="Shmareva M.N."/>
            <person name="Tarlachkov S.V."/>
            <person name="Mustakhimov I."/>
            <person name="Trotsenko Y.A."/>
        </authorList>
    </citation>
    <scope>NUCLEOTIDE SEQUENCE [LARGE SCALE GENOMIC DNA]</scope>
    <source>
        <strain evidence="1 2">PK2</strain>
    </source>
</reference>
<evidence type="ECO:0000313" key="1">
    <source>
        <dbReference type="EMBL" id="ODN70065.1"/>
    </source>
</evidence>
<dbReference type="AlphaFoldDB" id="A0A1E3H1P8"/>
<proteinExistence type="predicted"/>
<dbReference type="InterPro" id="IPR019285">
    <property type="entry name" value="DUF2336"/>
</dbReference>
<comment type="caution">
    <text evidence="1">The sequence shown here is derived from an EMBL/GenBank/DDBJ whole genome shotgun (WGS) entry which is preliminary data.</text>
</comment>
<evidence type="ECO:0000313" key="2">
    <source>
        <dbReference type="Proteomes" id="UP000094622"/>
    </source>
</evidence>